<protein>
    <submittedName>
        <fullName evidence="2">Uncharacterized protein</fullName>
    </submittedName>
</protein>
<reference evidence="2" key="1">
    <citation type="journal article" date="2012" name="PLoS ONE">
        <title>Gene sets for utilization of primary and secondary nutrition supplies in the distal gut of endangered iberian lynx.</title>
        <authorList>
            <person name="Alcaide M."/>
            <person name="Messina E."/>
            <person name="Richter M."/>
            <person name="Bargiela R."/>
            <person name="Peplies J."/>
            <person name="Huws S.A."/>
            <person name="Newbold C.J."/>
            <person name="Golyshin P.N."/>
            <person name="Simon M.A."/>
            <person name="Lopez G."/>
            <person name="Yakimov M.M."/>
            <person name="Ferrer M."/>
        </authorList>
    </citation>
    <scope>NUCLEOTIDE SEQUENCE</scope>
</reference>
<keyword evidence="1" id="KW-1133">Transmembrane helix</keyword>
<keyword evidence="1" id="KW-0472">Membrane</keyword>
<sequence length="38" mass="4566">MIINSDKNLLSAERIFFILVRISLVEYYIIFLKFPTPF</sequence>
<comment type="caution">
    <text evidence="2">The sequence shown here is derived from an EMBL/GenBank/DDBJ whole genome shotgun (WGS) entry which is preliminary data.</text>
</comment>
<dbReference type="AlphaFoldDB" id="J9F957"/>
<evidence type="ECO:0000256" key="1">
    <source>
        <dbReference type="SAM" id="Phobius"/>
    </source>
</evidence>
<dbReference type="EMBL" id="AMCI01008488">
    <property type="protein sequence ID" value="EJW90973.1"/>
    <property type="molecule type" value="Genomic_DNA"/>
</dbReference>
<keyword evidence="1" id="KW-0812">Transmembrane</keyword>
<accession>J9F957</accession>
<evidence type="ECO:0000313" key="2">
    <source>
        <dbReference type="EMBL" id="EJW90973.1"/>
    </source>
</evidence>
<proteinExistence type="predicted"/>
<feature type="transmembrane region" description="Helical" evidence="1">
    <location>
        <begin position="15"/>
        <end position="34"/>
    </location>
</feature>
<name>J9F957_9ZZZZ</name>
<gene>
    <name evidence="2" type="ORF">EVA_20922</name>
</gene>
<organism evidence="2">
    <name type="scientific">gut metagenome</name>
    <dbReference type="NCBI Taxonomy" id="749906"/>
    <lineage>
        <taxon>unclassified sequences</taxon>
        <taxon>metagenomes</taxon>
        <taxon>organismal metagenomes</taxon>
    </lineage>
</organism>